<organism evidence="3 4">
    <name type="scientific">Pirellula staleyi (strain ATCC 27377 / DSM 6068 / ICPB 4128)</name>
    <name type="common">Pirella staleyi</name>
    <dbReference type="NCBI Taxonomy" id="530564"/>
    <lineage>
        <taxon>Bacteria</taxon>
        <taxon>Pseudomonadati</taxon>
        <taxon>Planctomycetota</taxon>
        <taxon>Planctomycetia</taxon>
        <taxon>Pirellulales</taxon>
        <taxon>Pirellulaceae</taxon>
        <taxon>Pirellula</taxon>
    </lineage>
</organism>
<keyword evidence="4" id="KW-1185">Reference proteome</keyword>
<dbReference type="Proteomes" id="UP000001887">
    <property type="component" value="Chromosome"/>
</dbReference>
<name>D2R0F2_PIRSD</name>
<proteinExistence type="predicted"/>
<evidence type="ECO:0000313" key="3">
    <source>
        <dbReference type="EMBL" id="ADB14820.1"/>
    </source>
</evidence>
<gene>
    <name evidence="3" type="ordered locus">Psta_0124</name>
</gene>
<sequence length="505" mass="53969" precursor="true">MHSQQLINISSSKFARKTREKQRRGKVLVLLAILLPSLCGMIGLVMDTGMLLSEHRQAQHAADAAATAAAMEKQQGSTTAEVLAEATETVRVHNQISSANVTVHSPPTSGPYAGSAKHVEVIVDYELPTFFMHVVGGATSNDIRCRAVAGFEPVTEGASIVVLDPNPDNFSLGALTPILPPLPALLGGVEVLGLGRVQVHGAMHVNTEWGGEDEYGLPAGVVKPLKKAVTCTPIVGLTKLQTEDLRIVGGVSNYKHFGTLNPEADVPFHANRLPVPDPLQHLAPPSISIDSANVSATMQGGRTIIGIPLIGPKITLNPGVYEWIDVVSGRVEFRPGVYIIRGKSPITQIPLKVLAGEVDAEGVMFYITDNSSYNPAGGTFPDSADGETDPPHQDLGNLLPSALINIGLLGSSFKPLNDPASPYHDMLIFQRRHDRRPIVLVQETLLGNGQYSGTTYSKWGHVLLAGLGDYDARFVCGTMRMLAILDLDINPSTLLPPAEDVFLVE</sequence>
<evidence type="ECO:0000313" key="4">
    <source>
        <dbReference type="Proteomes" id="UP000001887"/>
    </source>
</evidence>
<keyword evidence="1" id="KW-1133">Transmembrane helix</keyword>
<keyword evidence="1" id="KW-0812">Transmembrane</keyword>
<dbReference type="InterPro" id="IPR028087">
    <property type="entry name" value="Tad_N"/>
</dbReference>
<keyword evidence="1" id="KW-0472">Membrane</keyword>
<evidence type="ECO:0000259" key="2">
    <source>
        <dbReference type="Pfam" id="PF13400"/>
    </source>
</evidence>
<protein>
    <recommendedName>
        <fullName evidence="2">Putative Flp pilus-assembly TadG-like N-terminal domain-containing protein</fullName>
    </recommendedName>
</protein>
<dbReference type="STRING" id="530564.Psta_0124"/>
<dbReference type="KEGG" id="psl:Psta_0124"/>
<feature type="domain" description="Putative Flp pilus-assembly TadG-like N-terminal" evidence="2">
    <location>
        <begin position="25"/>
        <end position="71"/>
    </location>
</feature>
<dbReference type="EMBL" id="CP001848">
    <property type="protein sequence ID" value="ADB14820.1"/>
    <property type="molecule type" value="Genomic_DNA"/>
</dbReference>
<dbReference type="HOGENOM" id="CLU_539518_0_0_0"/>
<evidence type="ECO:0000256" key="1">
    <source>
        <dbReference type="SAM" id="Phobius"/>
    </source>
</evidence>
<feature type="transmembrane region" description="Helical" evidence="1">
    <location>
        <begin position="27"/>
        <end position="46"/>
    </location>
</feature>
<dbReference type="eggNOG" id="COG4961">
    <property type="taxonomic scope" value="Bacteria"/>
</dbReference>
<dbReference type="OrthoDB" id="260382at2"/>
<accession>D2R0F2</accession>
<dbReference type="AlphaFoldDB" id="D2R0F2"/>
<dbReference type="Pfam" id="PF13400">
    <property type="entry name" value="Tad"/>
    <property type="match status" value="1"/>
</dbReference>
<reference evidence="3 4" key="1">
    <citation type="journal article" date="2009" name="Stand. Genomic Sci.">
        <title>Complete genome sequence of Pirellula staleyi type strain (ATCC 27377).</title>
        <authorList>
            <person name="Clum A."/>
            <person name="Tindall B.J."/>
            <person name="Sikorski J."/>
            <person name="Ivanova N."/>
            <person name="Mavrommatis K."/>
            <person name="Lucas S."/>
            <person name="Glavina del Rio T."/>
            <person name="Nolan M."/>
            <person name="Chen F."/>
            <person name="Tice H."/>
            <person name="Pitluck S."/>
            <person name="Cheng J.F."/>
            <person name="Chertkov O."/>
            <person name="Brettin T."/>
            <person name="Han C."/>
            <person name="Detter J.C."/>
            <person name="Kuske C."/>
            <person name="Bruce D."/>
            <person name="Goodwin L."/>
            <person name="Ovchinikova G."/>
            <person name="Pati A."/>
            <person name="Mikhailova N."/>
            <person name="Chen A."/>
            <person name="Palaniappan K."/>
            <person name="Land M."/>
            <person name="Hauser L."/>
            <person name="Chang Y.J."/>
            <person name="Jeffries C.D."/>
            <person name="Chain P."/>
            <person name="Rohde M."/>
            <person name="Goker M."/>
            <person name="Bristow J."/>
            <person name="Eisen J.A."/>
            <person name="Markowitz V."/>
            <person name="Hugenholtz P."/>
            <person name="Kyrpides N.C."/>
            <person name="Klenk H.P."/>
            <person name="Lapidus A."/>
        </authorList>
    </citation>
    <scope>NUCLEOTIDE SEQUENCE [LARGE SCALE GENOMIC DNA]</scope>
    <source>
        <strain evidence="4">ATCC 27377 / DSM 6068 / ICPB 4128</strain>
    </source>
</reference>